<dbReference type="RefSeq" id="WP_345064008.1">
    <property type="nucleotide sequence ID" value="NZ_BAABGR010000006.1"/>
</dbReference>
<evidence type="ECO:0000313" key="8">
    <source>
        <dbReference type="Proteomes" id="UP001500394"/>
    </source>
</evidence>
<dbReference type="Gene3D" id="1.25.40.390">
    <property type="match status" value="1"/>
</dbReference>
<evidence type="ECO:0000256" key="5">
    <source>
        <dbReference type="ARBA" id="ARBA00023237"/>
    </source>
</evidence>
<dbReference type="Proteomes" id="UP001500394">
    <property type="component" value="Unassembled WGS sequence"/>
</dbReference>
<protein>
    <submittedName>
        <fullName evidence="7">RagB/SusD family nutrient uptake outer membrane protein</fullName>
    </submittedName>
</protein>
<comment type="subcellular location">
    <subcellularLocation>
        <location evidence="1">Cell outer membrane</location>
    </subcellularLocation>
</comment>
<dbReference type="InterPro" id="IPR012944">
    <property type="entry name" value="SusD_RagB_dom"/>
</dbReference>
<gene>
    <name evidence="7" type="ORF">GCM10023173_04060</name>
</gene>
<comment type="caution">
    <text evidence="7">The sequence shown here is derived from an EMBL/GenBank/DDBJ whole genome shotgun (WGS) entry which is preliminary data.</text>
</comment>
<accession>A0ABP8QVT4</accession>
<dbReference type="InterPro" id="IPR011990">
    <property type="entry name" value="TPR-like_helical_dom_sf"/>
</dbReference>
<dbReference type="CDD" id="cd08977">
    <property type="entry name" value="SusD"/>
    <property type="match status" value="1"/>
</dbReference>
<evidence type="ECO:0000256" key="3">
    <source>
        <dbReference type="ARBA" id="ARBA00022729"/>
    </source>
</evidence>
<evidence type="ECO:0000256" key="2">
    <source>
        <dbReference type="ARBA" id="ARBA00006275"/>
    </source>
</evidence>
<evidence type="ECO:0000313" key="7">
    <source>
        <dbReference type="EMBL" id="GAA4511418.1"/>
    </source>
</evidence>
<organism evidence="7 8">
    <name type="scientific">Sphingobacterium thermophilum</name>
    <dbReference type="NCBI Taxonomy" id="768534"/>
    <lineage>
        <taxon>Bacteria</taxon>
        <taxon>Pseudomonadati</taxon>
        <taxon>Bacteroidota</taxon>
        <taxon>Sphingobacteriia</taxon>
        <taxon>Sphingobacteriales</taxon>
        <taxon>Sphingobacteriaceae</taxon>
        <taxon>Sphingobacterium</taxon>
    </lineage>
</organism>
<evidence type="ECO:0000256" key="4">
    <source>
        <dbReference type="ARBA" id="ARBA00023136"/>
    </source>
</evidence>
<dbReference type="SUPFAM" id="SSF48452">
    <property type="entry name" value="TPR-like"/>
    <property type="match status" value="1"/>
</dbReference>
<keyword evidence="5" id="KW-0998">Cell outer membrane</keyword>
<keyword evidence="4" id="KW-0472">Membrane</keyword>
<dbReference type="Pfam" id="PF07980">
    <property type="entry name" value="SusD_RagB"/>
    <property type="match status" value="1"/>
</dbReference>
<keyword evidence="3" id="KW-0732">Signal</keyword>
<evidence type="ECO:0000256" key="1">
    <source>
        <dbReference type="ARBA" id="ARBA00004442"/>
    </source>
</evidence>
<reference evidence="8" key="1">
    <citation type="journal article" date="2019" name="Int. J. Syst. Evol. Microbiol.">
        <title>The Global Catalogue of Microorganisms (GCM) 10K type strain sequencing project: providing services to taxonomists for standard genome sequencing and annotation.</title>
        <authorList>
            <consortium name="The Broad Institute Genomics Platform"/>
            <consortium name="The Broad Institute Genome Sequencing Center for Infectious Disease"/>
            <person name="Wu L."/>
            <person name="Ma J."/>
        </authorList>
    </citation>
    <scope>NUCLEOTIDE SEQUENCE [LARGE SCALE GENOMIC DNA]</scope>
    <source>
        <strain evidence="8">JCM 17858</strain>
    </source>
</reference>
<name>A0ABP8QVT4_9SPHI</name>
<keyword evidence="8" id="KW-1185">Reference proteome</keyword>
<proteinExistence type="inferred from homology"/>
<comment type="similarity">
    <text evidence="2">Belongs to the SusD family.</text>
</comment>
<feature type="domain" description="RagB/SusD" evidence="6">
    <location>
        <begin position="390"/>
        <end position="505"/>
    </location>
</feature>
<sequence length="506" mass="57518">MKKIFNIITILVGAMVLHSITVSCDDKLAEPSGEVASETLQWTSISDTKSALMGLYSLLRTALVENNSHWIYGELRHGDFIFYNRSDLSAVNANNLKASFPLIKNLSNWRRFYAVINAASIFIERAPEVRERDSRYTEQNLKMDIAQARAIRAFAYFYMTRIWGDVPLITKSFDDGSFEHRPKTDSQTVLNFAESELLTAVVDLPYTYGTSTVLYYGQTNSYWRKALFNKLTAYVVLAHIAAWQGKYINVDTYTQFILNNYTNISIDYITNIGNLTGLSGIFSNNYSGGQLLSIPAPYMYGEATATGHIEELTLAEPLITKQRPDIYVPKDSIVKIFDDINDTRFGIDTISGLTRTNYFTNYSGEIPIFSKIKIIRDGVSDGAYGVFGSNLIFTRLEEIALLRAEALAVLGSRDDAITMLNRVKINRGVRTYSIASTTPLIDEIFNERRRELMGEGWRWYDQVRLNKLKNVNPEIVRLIEQGGIYWPISTEVLNKNTAIEQNDYWK</sequence>
<evidence type="ECO:0000259" key="6">
    <source>
        <dbReference type="Pfam" id="PF07980"/>
    </source>
</evidence>
<dbReference type="PROSITE" id="PS51257">
    <property type="entry name" value="PROKAR_LIPOPROTEIN"/>
    <property type="match status" value="1"/>
</dbReference>
<dbReference type="EMBL" id="BAABGR010000006">
    <property type="protein sequence ID" value="GAA4511418.1"/>
    <property type="molecule type" value="Genomic_DNA"/>
</dbReference>